<keyword evidence="1" id="KW-0812">Transmembrane</keyword>
<keyword evidence="3" id="KW-1185">Reference proteome</keyword>
<feature type="transmembrane region" description="Helical" evidence="1">
    <location>
        <begin position="20"/>
        <end position="40"/>
    </location>
</feature>
<evidence type="ECO:0000313" key="2">
    <source>
        <dbReference type="EMBL" id="QVJ03359.1"/>
    </source>
</evidence>
<dbReference type="KEGG" id="nec:KGD82_20815"/>
<evidence type="ECO:0000256" key="1">
    <source>
        <dbReference type="SAM" id="Phobius"/>
    </source>
</evidence>
<evidence type="ECO:0000313" key="3">
    <source>
        <dbReference type="Proteomes" id="UP000682416"/>
    </source>
</evidence>
<dbReference type="Proteomes" id="UP000682416">
    <property type="component" value="Chromosome"/>
</dbReference>
<gene>
    <name evidence="2" type="ORF">KGD82_20815</name>
</gene>
<organism evidence="2 3">
    <name type="scientific">Nocardiopsis eucommiae</name>
    <dbReference type="NCBI Taxonomy" id="2831970"/>
    <lineage>
        <taxon>Bacteria</taxon>
        <taxon>Bacillati</taxon>
        <taxon>Actinomycetota</taxon>
        <taxon>Actinomycetes</taxon>
        <taxon>Streptosporangiales</taxon>
        <taxon>Nocardiopsidaceae</taxon>
        <taxon>Nocardiopsis</taxon>
    </lineage>
</organism>
<dbReference type="EMBL" id="CP074402">
    <property type="protein sequence ID" value="QVJ03359.1"/>
    <property type="molecule type" value="Genomic_DNA"/>
</dbReference>
<accession>A0A975LCI1</accession>
<sequence>MHKQESPEFPHVFSLPAVRGAALAVVSAGAVVSLSACGVLNSVMGGGNVMEIGVGDCFTESEMQTAMGSGEVEDIPLVDCSESHDAEVFHVEELPDGDFPGDGSVQSSMDDICTGTAFADFIGVDYADSEIYVGGLSPTSDTWELIDDREIVCYVISDEAVTESLAGASR</sequence>
<name>A0A975LCI1_9ACTN</name>
<reference evidence="2" key="1">
    <citation type="submission" date="2021-05" db="EMBL/GenBank/DDBJ databases">
        <authorList>
            <person name="Kaiqin L."/>
            <person name="Jian G."/>
        </authorList>
    </citation>
    <scope>NUCLEOTIDE SEQUENCE</scope>
    <source>
        <strain evidence="2">HDS5</strain>
    </source>
</reference>
<protein>
    <submittedName>
        <fullName evidence="2">Septum formation family protein</fullName>
    </submittedName>
</protein>
<keyword evidence="1" id="KW-0472">Membrane</keyword>
<proteinExistence type="predicted"/>
<dbReference type="AlphaFoldDB" id="A0A975LCI1"/>
<keyword evidence="1" id="KW-1133">Transmembrane helix</keyword>